<gene>
    <name evidence="4" type="ORF">BCR36DRAFT_588575</name>
</gene>
<evidence type="ECO:0000313" key="5">
    <source>
        <dbReference type="Proteomes" id="UP000193719"/>
    </source>
</evidence>
<dbReference type="SUPFAM" id="SSF52058">
    <property type="entry name" value="L domain-like"/>
    <property type="match status" value="1"/>
</dbReference>
<dbReference type="FunFam" id="3.80.10.10:FF:000041">
    <property type="entry name" value="LRR receptor-like serine/threonine-protein kinase ERECTA"/>
    <property type="match status" value="1"/>
</dbReference>
<keyword evidence="3" id="KW-1133">Transmembrane helix</keyword>
<organism evidence="4 5">
    <name type="scientific">Piromyces finnis</name>
    <dbReference type="NCBI Taxonomy" id="1754191"/>
    <lineage>
        <taxon>Eukaryota</taxon>
        <taxon>Fungi</taxon>
        <taxon>Fungi incertae sedis</taxon>
        <taxon>Chytridiomycota</taxon>
        <taxon>Chytridiomycota incertae sedis</taxon>
        <taxon>Neocallimastigomycetes</taxon>
        <taxon>Neocallimastigales</taxon>
        <taxon>Neocallimastigaceae</taxon>
        <taxon>Piromyces</taxon>
    </lineage>
</organism>
<keyword evidence="5" id="KW-1185">Reference proteome</keyword>
<evidence type="ECO:0000256" key="1">
    <source>
        <dbReference type="ARBA" id="ARBA00022614"/>
    </source>
</evidence>
<dbReference type="InterPro" id="IPR052592">
    <property type="entry name" value="LRR-RLK"/>
</dbReference>
<keyword evidence="1" id="KW-0433">Leucine-rich repeat</keyword>
<dbReference type="OrthoDB" id="676979at2759"/>
<name>A0A1Y1U793_9FUNG</name>
<evidence type="ECO:0000313" key="4">
    <source>
        <dbReference type="EMBL" id="ORX33882.1"/>
    </source>
</evidence>
<feature type="transmembrane region" description="Helical" evidence="3">
    <location>
        <begin position="220"/>
        <end position="238"/>
    </location>
</feature>
<proteinExistence type="predicted"/>
<dbReference type="Proteomes" id="UP000193719">
    <property type="component" value="Unassembled WGS sequence"/>
</dbReference>
<dbReference type="PANTHER" id="PTHR48054">
    <property type="entry name" value="RECEPTOR KINASE-LIKE PROTEIN XA21"/>
    <property type="match status" value="1"/>
</dbReference>
<dbReference type="AlphaFoldDB" id="A0A1Y1U793"/>
<accession>A0A1Y1U793</accession>
<evidence type="ECO:0000256" key="2">
    <source>
        <dbReference type="ARBA" id="ARBA00022737"/>
    </source>
</evidence>
<evidence type="ECO:0000256" key="3">
    <source>
        <dbReference type="SAM" id="Phobius"/>
    </source>
</evidence>
<dbReference type="Pfam" id="PF13855">
    <property type="entry name" value="LRR_8"/>
    <property type="match status" value="1"/>
</dbReference>
<reference evidence="4 5" key="1">
    <citation type="submission" date="2016-08" db="EMBL/GenBank/DDBJ databases">
        <title>Genomes of anaerobic fungi encode conserved fungal cellulosomes for biomass hydrolysis.</title>
        <authorList>
            <consortium name="DOE Joint Genome Institute"/>
            <person name="Haitjema C.H."/>
            <person name="Gilmore S.P."/>
            <person name="Henske J.K."/>
            <person name="Solomon K.V."/>
            <person name="De Groot R."/>
            <person name="Kuo A."/>
            <person name="Mondo S.J."/>
            <person name="Salamov A.A."/>
            <person name="Labutti K."/>
            <person name="Zhao Z."/>
            <person name="Chiniquy J."/>
            <person name="Barry K."/>
            <person name="Brewer H.M."/>
            <person name="Purvine S.O."/>
            <person name="Wright A.T."/>
            <person name="Boxma B."/>
            <person name="Van Alen T."/>
            <person name="Hackstein J.H."/>
            <person name="Baker S.E."/>
            <person name="Grigoriev I.V."/>
            <person name="O'Malley M.A."/>
        </authorList>
    </citation>
    <scope>NUCLEOTIDE SEQUENCE [LARGE SCALE GENOMIC DNA]</scope>
    <source>
        <strain evidence="5">finn</strain>
    </source>
</reference>
<keyword evidence="2" id="KW-0677">Repeat</keyword>
<keyword evidence="3" id="KW-0472">Membrane</keyword>
<dbReference type="EMBL" id="MCFH01000200">
    <property type="protein sequence ID" value="ORX33882.1"/>
    <property type="molecule type" value="Genomic_DNA"/>
</dbReference>
<reference evidence="4 5" key="2">
    <citation type="submission" date="2016-08" db="EMBL/GenBank/DDBJ databases">
        <title>Pervasive Adenine N6-methylation of Active Genes in Fungi.</title>
        <authorList>
            <consortium name="DOE Joint Genome Institute"/>
            <person name="Mondo S.J."/>
            <person name="Dannebaum R.O."/>
            <person name="Kuo R.C."/>
            <person name="Labutti K."/>
            <person name="Haridas S."/>
            <person name="Kuo A."/>
            <person name="Salamov A."/>
            <person name="Ahrendt S.R."/>
            <person name="Lipzen A."/>
            <person name="Sullivan W."/>
            <person name="Andreopoulos W.B."/>
            <person name="Clum A."/>
            <person name="Lindquist E."/>
            <person name="Daum C."/>
            <person name="Ramamoorthy G.K."/>
            <person name="Gryganskyi A."/>
            <person name="Culley D."/>
            <person name="Magnuson J.K."/>
            <person name="James T.Y."/>
            <person name="O'Malley M.A."/>
            <person name="Stajich J.E."/>
            <person name="Spatafora J.W."/>
            <person name="Visel A."/>
            <person name="Grigoriev I.V."/>
        </authorList>
    </citation>
    <scope>NUCLEOTIDE SEQUENCE [LARGE SCALE GENOMIC DNA]</scope>
    <source>
        <strain evidence="5">finn</strain>
    </source>
</reference>
<protein>
    <submittedName>
        <fullName evidence="4">L domain-like protein</fullName>
    </submittedName>
</protein>
<comment type="caution">
    <text evidence="4">The sequence shown here is derived from an EMBL/GenBank/DDBJ whole genome shotgun (WGS) entry which is preliminary data.</text>
</comment>
<keyword evidence="3" id="KW-0812">Transmembrane</keyword>
<dbReference type="Gene3D" id="3.80.10.10">
    <property type="entry name" value="Ribonuclease Inhibitor"/>
    <property type="match status" value="2"/>
</dbReference>
<dbReference type="Pfam" id="PF00560">
    <property type="entry name" value="LRR_1"/>
    <property type="match status" value="1"/>
</dbReference>
<sequence>MDCCDLDFIGCADEDGSKIITNIELNGERFKFVNQIPESLTNLSNLERIGITKVNNGGIKIPDFLKLMENYLEKDFPDAYIKNNNIGGNIPESIDELSELEYLYIRNNLIKGKIPKSIGNLKILKKCNLRRIPKSIGDLTHIKKLHLNGNKLTEKIPESIGELENLESLDLSENSLTGLIPDSIENLKKLKYFSPELLKKVEEGRSYRSSFFKRSGISNYILPLVIILVPLIILAIFLKEI</sequence>
<dbReference type="InterPro" id="IPR001611">
    <property type="entry name" value="Leu-rich_rpt"/>
</dbReference>
<dbReference type="PANTHER" id="PTHR48054:SF82">
    <property type="entry name" value="LRR RECEPTOR-LIKE SERINE_THREONINE-PROTEIN KINASE FLS2"/>
    <property type="match status" value="1"/>
</dbReference>
<dbReference type="InterPro" id="IPR032675">
    <property type="entry name" value="LRR_dom_sf"/>
</dbReference>
<dbReference type="STRING" id="1754191.A0A1Y1U793"/>